<evidence type="ECO:0000256" key="3">
    <source>
        <dbReference type="ARBA" id="ARBA00022475"/>
    </source>
</evidence>
<keyword evidence="6 7" id="KW-0472">Membrane</keyword>
<feature type="transmembrane region" description="Helical" evidence="7">
    <location>
        <begin position="256"/>
        <end position="274"/>
    </location>
</feature>
<dbReference type="Proteomes" id="UP000726170">
    <property type="component" value="Unassembled WGS sequence"/>
</dbReference>
<name>A0ABS6EIK8_9CLOT</name>
<feature type="transmembrane region" description="Helical" evidence="7">
    <location>
        <begin position="309"/>
        <end position="332"/>
    </location>
</feature>
<feature type="domain" description="Major facilitator superfamily (MFS) profile" evidence="8">
    <location>
        <begin position="18"/>
        <end position="398"/>
    </location>
</feature>
<comment type="subcellular location">
    <subcellularLocation>
        <location evidence="1">Cell membrane</location>
        <topology evidence="1">Multi-pass membrane protein</topology>
    </subcellularLocation>
</comment>
<feature type="transmembrane region" description="Helical" evidence="7">
    <location>
        <begin position="145"/>
        <end position="165"/>
    </location>
</feature>
<feature type="transmembrane region" description="Helical" evidence="7">
    <location>
        <begin position="171"/>
        <end position="191"/>
    </location>
</feature>
<feature type="transmembrane region" description="Helical" evidence="7">
    <location>
        <begin position="20"/>
        <end position="43"/>
    </location>
</feature>
<evidence type="ECO:0000256" key="5">
    <source>
        <dbReference type="ARBA" id="ARBA00022989"/>
    </source>
</evidence>
<keyword evidence="3" id="KW-1003">Cell membrane</keyword>
<keyword evidence="2" id="KW-0813">Transport</keyword>
<dbReference type="RefSeq" id="WP_216439360.1">
    <property type="nucleotide sequence ID" value="NZ_JAHLQF010000002.1"/>
</dbReference>
<dbReference type="PROSITE" id="PS50850">
    <property type="entry name" value="MFS"/>
    <property type="match status" value="1"/>
</dbReference>
<dbReference type="PANTHER" id="PTHR23517">
    <property type="entry name" value="RESISTANCE PROTEIN MDTM, PUTATIVE-RELATED-RELATED"/>
    <property type="match status" value="1"/>
</dbReference>
<organism evidence="9 10">
    <name type="scientific">Clostridium mobile</name>
    <dbReference type="NCBI Taxonomy" id="2841512"/>
    <lineage>
        <taxon>Bacteria</taxon>
        <taxon>Bacillati</taxon>
        <taxon>Bacillota</taxon>
        <taxon>Clostridia</taxon>
        <taxon>Eubacteriales</taxon>
        <taxon>Clostridiaceae</taxon>
        <taxon>Clostridium</taxon>
    </lineage>
</organism>
<gene>
    <name evidence="9" type="ORF">KQI86_10930</name>
</gene>
<keyword evidence="4 7" id="KW-0812">Transmembrane</keyword>
<comment type="caution">
    <text evidence="9">The sequence shown here is derived from an EMBL/GenBank/DDBJ whole genome shotgun (WGS) entry which is preliminary data.</text>
</comment>
<evidence type="ECO:0000256" key="7">
    <source>
        <dbReference type="SAM" id="Phobius"/>
    </source>
</evidence>
<evidence type="ECO:0000256" key="6">
    <source>
        <dbReference type="ARBA" id="ARBA00023136"/>
    </source>
</evidence>
<feature type="transmembrane region" description="Helical" evidence="7">
    <location>
        <begin position="286"/>
        <end position="303"/>
    </location>
</feature>
<evidence type="ECO:0000313" key="9">
    <source>
        <dbReference type="EMBL" id="MBU5484850.1"/>
    </source>
</evidence>
<dbReference type="Pfam" id="PF07690">
    <property type="entry name" value="MFS_1"/>
    <property type="match status" value="1"/>
</dbReference>
<protein>
    <submittedName>
        <fullName evidence="9">MFS transporter</fullName>
    </submittedName>
</protein>
<feature type="transmembrane region" description="Helical" evidence="7">
    <location>
        <begin position="374"/>
        <end position="395"/>
    </location>
</feature>
<evidence type="ECO:0000256" key="4">
    <source>
        <dbReference type="ARBA" id="ARBA00022692"/>
    </source>
</evidence>
<dbReference type="CDD" id="cd17329">
    <property type="entry name" value="MFS_MdtH_MDR_like"/>
    <property type="match status" value="1"/>
</dbReference>
<dbReference type="EMBL" id="JAHLQF010000002">
    <property type="protein sequence ID" value="MBU5484850.1"/>
    <property type="molecule type" value="Genomic_DNA"/>
</dbReference>
<feature type="transmembrane region" description="Helical" evidence="7">
    <location>
        <begin position="85"/>
        <end position="102"/>
    </location>
</feature>
<feature type="transmembrane region" description="Helical" evidence="7">
    <location>
        <begin position="55"/>
        <end position="73"/>
    </location>
</feature>
<dbReference type="InterPro" id="IPR050171">
    <property type="entry name" value="MFS_Transporters"/>
</dbReference>
<accession>A0ABS6EIK8</accession>
<evidence type="ECO:0000256" key="1">
    <source>
        <dbReference type="ARBA" id="ARBA00004651"/>
    </source>
</evidence>
<evidence type="ECO:0000256" key="2">
    <source>
        <dbReference type="ARBA" id="ARBA00022448"/>
    </source>
</evidence>
<evidence type="ECO:0000313" key="10">
    <source>
        <dbReference type="Proteomes" id="UP000726170"/>
    </source>
</evidence>
<keyword evidence="5 7" id="KW-1133">Transmembrane helix</keyword>
<keyword evidence="10" id="KW-1185">Reference proteome</keyword>
<sequence length="401" mass="44709">MKKYIESIVNPYKGLPKEIYIMFISRMINSLGSFVYPLLTLILTQKIGLSRNKAGIFMTFIAVLSAPGMLIGGKLVDTIGRKKTILIFQTLALIVFVICAFLKPSFKMAYTLMLAPVFYSFCMPAQDAITADLTDESNRKEAFSLLYMGHNLGFAIGPIIGGMLYKNYLPLVFLGDALTTSVSLLLVMLFIKETLNKEDKKIIDNRESSISILKKRKKLIYFALILFIYQFSYSQWGFLLPLQLGDIYGQDGGKYFGFMAGVNGVLIVCLTAFISRVTTKLKSLKIIAIGGLFYSVAFLIFSMESSIIYFFIAVGIMTFGEVMVSVNTPVFISNNTPPSHRGRINAILPTIYGAGWALGPVLMGSFLSYYPIEVAWTAVFLLMFLAALFMMILNVQKDKSQ</sequence>
<feature type="transmembrane region" description="Helical" evidence="7">
    <location>
        <begin position="219"/>
        <end position="236"/>
    </location>
</feature>
<dbReference type="InterPro" id="IPR011701">
    <property type="entry name" value="MFS"/>
</dbReference>
<reference evidence="9 10" key="1">
    <citation type="submission" date="2021-06" db="EMBL/GenBank/DDBJ databases">
        <authorList>
            <person name="Sun Q."/>
            <person name="Li D."/>
        </authorList>
    </citation>
    <scope>NUCLEOTIDE SEQUENCE [LARGE SCALE GENOMIC DNA]</scope>
    <source>
        <strain evidence="9 10">MSJ-11</strain>
    </source>
</reference>
<feature type="transmembrane region" description="Helical" evidence="7">
    <location>
        <begin position="344"/>
        <end position="368"/>
    </location>
</feature>
<evidence type="ECO:0000259" key="8">
    <source>
        <dbReference type="PROSITE" id="PS50850"/>
    </source>
</evidence>
<proteinExistence type="predicted"/>
<dbReference type="InterPro" id="IPR020846">
    <property type="entry name" value="MFS_dom"/>
</dbReference>